<sequence length="212" mass="24317">MHKDVSMPIQDSNFHKSSVDTTANDDPSTPRLVAVERDMDSATLDSYIAEDLKNRAFVFPEVFLTKILHLTSDWRTAYQAEIEKVRGSKTFKSLLKAYIDTCDSTQDENMLYNPFNRAWKAGTRALYDKKGKNDKASQPLRLDPYRQDSQQIWDEKAAPSSDSLELLKSTPESSGNTLRGIKNNDSRENFASAQTLHWFEFKLQSKVLRSRR</sequence>
<dbReference type="GeneID" id="85360386"/>
<feature type="region of interest" description="Disordered" evidence="1">
    <location>
        <begin position="1"/>
        <end position="29"/>
    </location>
</feature>
<organism evidence="2 3">
    <name type="scientific">Armillaria tabescens</name>
    <name type="common">Ringless honey mushroom</name>
    <name type="synonym">Agaricus tabescens</name>
    <dbReference type="NCBI Taxonomy" id="1929756"/>
    <lineage>
        <taxon>Eukaryota</taxon>
        <taxon>Fungi</taxon>
        <taxon>Dikarya</taxon>
        <taxon>Basidiomycota</taxon>
        <taxon>Agaricomycotina</taxon>
        <taxon>Agaricomycetes</taxon>
        <taxon>Agaricomycetidae</taxon>
        <taxon>Agaricales</taxon>
        <taxon>Marasmiineae</taxon>
        <taxon>Physalacriaceae</taxon>
        <taxon>Desarmillaria</taxon>
    </lineage>
</organism>
<proteinExistence type="predicted"/>
<dbReference type="RefSeq" id="XP_060334904.1">
    <property type="nucleotide sequence ID" value="XM_060476838.1"/>
</dbReference>
<gene>
    <name evidence="2" type="ORF">EV420DRAFT_1638522</name>
</gene>
<evidence type="ECO:0000256" key="1">
    <source>
        <dbReference type="SAM" id="MobiDB-lite"/>
    </source>
</evidence>
<name>A0AA39NDM7_ARMTA</name>
<comment type="caution">
    <text evidence="2">The sequence shown here is derived from an EMBL/GenBank/DDBJ whole genome shotgun (WGS) entry which is preliminary data.</text>
</comment>
<reference evidence="2" key="1">
    <citation type="submission" date="2023-06" db="EMBL/GenBank/DDBJ databases">
        <authorList>
            <consortium name="Lawrence Berkeley National Laboratory"/>
            <person name="Ahrendt S."/>
            <person name="Sahu N."/>
            <person name="Indic B."/>
            <person name="Wong-Bajracharya J."/>
            <person name="Merenyi Z."/>
            <person name="Ke H.-M."/>
            <person name="Monk M."/>
            <person name="Kocsube S."/>
            <person name="Drula E."/>
            <person name="Lipzen A."/>
            <person name="Balint B."/>
            <person name="Henrissat B."/>
            <person name="Andreopoulos B."/>
            <person name="Martin F.M."/>
            <person name="Harder C.B."/>
            <person name="Rigling D."/>
            <person name="Ford K.L."/>
            <person name="Foster G.D."/>
            <person name="Pangilinan J."/>
            <person name="Papanicolaou A."/>
            <person name="Barry K."/>
            <person name="LaButti K."/>
            <person name="Viragh M."/>
            <person name="Koriabine M."/>
            <person name="Yan M."/>
            <person name="Riley R."/>
            <person name="Champramary S."/>
            <person name="Plett K.L."/>
            <person name="Tsai I.J."/>
            <person name="Slot J."/>
            <person name="Sipos G."/>
            <person name="Plett J."/>
            <person name="Nagy L.G."/>
            <person name="Grigoriev I.V."/>
        </authorList>
    </citation>
    <scope>NUCLEOTIDE SEQUENCE</scope>
    <source>
        <strain evidence="2">CCBAS 213</strain>
    </source>
</reference>
<feature type="region of interest" description="Disordered" evidence="1">
    <location>
        <begin position="159"/>
        <end position="185"/>
    </location>
</feature>
<evidence type="ECO:0000313" key="3">
    <source>
        <dbReference type="Proteomes" id="UP001175211"/>
    </source>
</evidence>
<protein>
    <submittedName>
        <fullName evidence="2">Uncharacterized protein</fullName>
    </submittedName>
</protein>
<accession>A0AA39NDM7</accession>
<dbReference type="Proteomes" id="UP001175211">
    <property type="component" value="Unassembled WGS sequence"/>
</dbReference>
<evidence type="ECO:0000313" key="2">
    <source>
        <dbReference type="EMBL" id="KAK0463594.1"/>
    </source>
</evidence>
<dbReference type="EMBL" id="JAUEPS010000007">
    <property type="protein sequence ID" value="KAK0463594.1"/>
    <property type="molecule type" value="Genomic_DNA"/>
</dbReference>
<dbReference type="AlphaFoldDB" id="A0AA39NDM7"/>
<keyword evidence="3" id="KW-1185">Reference proteome</keyword>